<dbReference type="EMBL" id="LJGU01000114">
    <property type="protein sequence ID" value="OEV04276.1"/>
    <property type="molecule type" value="Genomic_DNA"/>
</dbReference>
<reference evidence="1 2" key="1">
    <citation type="journal article" date="2016" name="Front. Microbiol.">
        <title>Comparative Genomics Analysis of Streptomyces Species Reveals Their Adaptation to the Marine Environment and Their Diversity at the Genomic Level.</title>
        <authorList>
            <person name="Tian X."/>
            <person name="Zhang Z."/>
            <person name="Yang T."/>
            <person name="Chen M."/>
            <person name="Li J."/>
            <person name="Chen F."/>
            <person name="Yang J."/>
            <person name="Li W."/>
            <person name="Zhang B."/>
            <person name="Zhang Z."/>
            <person name="Wu J."/>
            <person name="Zhang C."/>
            <person name="Long L."/>
            <person name="Xiao J."/>
        </authorList>
    </citation>
    <scope>NUCLEOTIDE SEQUENCE [LARGE SCALE GENOMIC DNA]</scope>
    <source>
        <strain evidence="1 2">SCSIO 02100</strain>
    </source>
</reference>
<evidence type="ECO:0000313" key="2">
    <source>
        <dbReference type="Proteomes" id="UP000176101"/>
    </source>
</evidence>
<dbReference type="RefSeq" id="WP_070196022.1">
    <property type="nucleotide sequence ID" value="NZ_LJGU01000114.1"/>
</dbReference>
<accession>A0A1E7KK68</accession>
<dbReference type="OrthoDB" id="4264214at2"/>
<dbReference type="InterPro" id="IPR045999">
    <property type="entry name" value="DUF5955"/>
</dbReference>
<evidence type="ECO:0000313" key="1">
    <source>
        <dbReference type="EMBL" id="OEV04276.1"/>
    </source>
</evidence>
<protein>
    <submittedName>
        <fullName evidence="1">Uncharacterized protein</fullName>
    </submittedName>
</protein>
<name>A0A1E7KK68_9ACTN</name>
<dbReference type="Pfam" id="PF19380">
    <property type="entry name" value="DUF5955"/>
    <property type="match status" value="1"/>
</dbReference>
<proteinExistence type="predicted"/>
<organism evidence="1 2">
    <name type="scientific">Streptomyces oceani</name>
    <dbReference type="NCBI Taxonomy" id="1075402"/>
    <lineage>
        <taxon>Bacteria</taxon>
        <taxon>Bacillati</taxon>
        <taxon>Actinomycetota</taxon>
        <taxon>Actinomycetes</taxon>
        <taxon>Kitasatosporales</taxon>
        <taxon>Streptomycetaceae</taxon>
        <taxon>Streptomyces</taxon>
    </lineage>
</organism>
<dbReference type="AlphaFoldDB" id="A0A1E7KK68"/>
<comment type="caution">
    <text evidence="1">The sequence shown here is derived from an EMBL/GenBank/DDBJ whole genome shotgun (WGS) entry which is preliminary data.</text>
</comment>
<sequence>MRSETVGRRTVADQGVDARIVALRRSVDRVRRELAEHPAQLPDRQAAEEELAELDAMARAGSVLEPARLRESLLLVAAAVGSVSALHSALAELRGAIEVFGAS</sequence>
<dbReference type="Proteomes" id="UP000176101">
    <property type="component" value="Unassembled WGS sequence"/>
</dbReference>
<keyword evidence="2" id="KW-1185">Reference proteome</keyword>
<gene>
    <name evidence="1" type="ORF">AN216_08780</name>
</gene>